<dbReference type="Proteomes" id="UP000664940">
    <property type="component" value="Unassembled WGS sequence"/>
</dbReference>
<dbReference type="SUPFAM" id="SSF48452">
    <property type="entry name" value="TPR-like"/>
    <property type="match status" value="1"/>
</dbReference>
<dbReference type="PANTHER" id="PTHR17550">
    <property type="entry name" value="E3 UBIQUITIN-PROTEIN LIGASE TTC3"/>
    <property type="match status" value="1"/>
</dbReference>
<protein>
    <submittedName>
        <fullName evidence="1">Tetratricopeptide repeat domain 3</fullName>
    </submittedName>
</protein>
<dbReference type="AlphaFoldDB" id="A0A834B2Z6"/>
<proteinExistence type="predicted"/>
<dbReference type="InterPro" id="IPR011990">
    <property type="entry name" value="TPR-like_helical_dom_sf"/>
</dbReference>
<dbReference type="GO" id="GO:0006511">
    <property type="term" value="P:ubiquitin-dependent protein catabolic process"/>
    <property type="evidence" value="ECO:0007669"/>
    <property type="project" value="TreeGrafter"/>
</dbReference>
<sequence>MKMKGNEEFSKERFDVAIVYYSRAIEYSPDNHLFYGNRALCFLRTRQFRNALGDGKRAIILKNNWTKVGFSCVSPWQVMPYSSTGNVLRSQVVRLYLEMLDRMCRVRERDRDSSVPRSGRRRSAAVRLRVPEGSRLPVGILTLGAPSPLRYQHLHTAAGVKT</sequence>
<reference evidence="1 2" key="1">
    <citation type="journal article" date="2020" name="Nature">
        <title>Six reference-quality genomes reveal evolution of bat adaptations.</title>
        <authorList>
            <person name="Jebb D."/>
            <person name="Huang Z."/>
            <person name="Pippel M."/>
            <person name="Hughes G.M."/>
            <person name="Lavrichenko K."/>
            <person name="Devanna P."/>
            <person name="Winkler S."/>
            <person name="Jermiin L.S."/>
            <person name="Skirmuntt E.C."/>
            <person name="Katzourakis A."/>
            <person name="Burkitt-Gray L."/>
            <person name="Ray D.A."/>
            <person name="Sullivan K.A.M."/>
            <person name="Roscito J.G."/>
            <person name="Kirilenko B.M."/>
            <person name="Davalos L.M."/>
            <person name="Corthals A.P."/>
            <person name="Power M.L."/>
            <person name="Jones G."/>
            <person name="Ransome R.D."/>
            <person name="Dechmann D.K.N."/>
            <person name="Locatelli A.G."/>
            <person name="Puechmaille S.J."/>
            <person name="Fedrigo O."/>
            <person name="Jarvis E.D."/>
            <person name="Hiller M."/>
            <person name="Vernes S.C."/>
            <person name="Myers E.W."/>
            <person name="Teeling E.C."/>
        </authorList>
    </citation>
    <scope>NUCLEOTIDE SEQUENCE [LARGE SCALE GENOMIC DNA]</scope>
    <source>
        <strain evidence="1">Bat1K_MPI-CBG_1</strain>
    </source>
</reference>
<evidence type="ECO:0000313" key="1">
    <source>
        <dbReference type="EMBL" id="KAF6122387.1"/>
    </source>
</evidence>
<dbReference type="GO" id="GO:0004842">
    <property type="term" value="F:ubiquitin-protein transferase activity"/>
    <property type="evidence" value="ECO:0007669"/>
    <property type="project" value="TreeGrafter"/>
</dbReference>
<dbReference type="Gene3D" id="1.25.40.10">
    <property type="entry name" value="Tetratricopeptide repeat domain"/>
    <property type="match status" value="1"/>
</dbReference>
<gene>
    <name evidence="1" type="ORF">HJG60_019717</name>
</gene>
<organism evidence="1 2">
    <name type="scientific">Phyllostomus discolor</name>
    <name type="common">pale spear-nosed bat</name>
    <dbReference type="NCBI Taxonomy" id="89673"/>
    <lineage>
        <taxon>Eukaryota</taxon>
        <taxon>Metazoa</taxon>
        <taxon>Chordata</taxon>
        <taxon>Craniata</taxon>
        <taxon>Vertebrata</taxon>
        <taxon>Euteleostomi</taxon>
        <taxon>Mammalia</taxon>
        <taxon>Eutheria</taxon>
        <taxon>Laurasiatheria</taxon>
        <taxon>Chiroptera</taxon>
        <taxon>Yangochiroptera</taxon>
        <taxon>Phyllostomidae</taxon>
        <taxon>Phyllostominae</taxon>
        <taxon>Phyllostomus</taxon>
    </lineage>
</organism>
<evidence type="ECO:0000313" key="2">
    <source>
        <dbReference type="Proteomes" id="UP000664940"/>
    </source>
</evidence>
<dbReference type="EMBL" id="JABVXQ010000003">
    <property type="protein sequence ID" value="KAF6122387.1"/>
    <property type="molecule type" value="Genomic_DNA"/>
</dbReference>
<name>A0A834B2Z6_9CHIR</name>
<comment type="caution">
    <text evidence="1">The sequence shown here is derived from an EMBL/GenBank/DDBJ whole genome shotgun (WGS) entry which is preliminary data.</text>
</comment>
<accession>A0A834B2Z6</accession>
<dbReference type="PANTHER" id="PTHR17550:SF4">
    <property type="entry name" value="E3 UBIQUITIN-PROTEIN LIGASE TTC3"/>
    <property type="match status" value="1"/>
</dbReference>